<dbReference type="PANTHER" id="PTHR44269">
    <property type="entry name" value="DEHYDROGENASE/REDUCTASE SDR FAMILY MEMBER 7-RELATED"/>
    <property type="match status" value="1"/>
</dbReference>
<proteinExistence type="predicted"/>
<dbReference type="InterPro" id="IPR053011">
    <property type="entry name" value="SDR_family_member_7"/>
</dbReference>
<dbReference type="Pfam" id="PF00106">
    <property type="entry name" value="adh_short"/>
    <property type="match status" value="1"/>
</dbReference>
<dbReference type="AlphaFoldDB" id="A0A5N4E0X7"/>
<dbReference type="InterPro" id="IPR002347">
    <property type="entry name" value="SDR_fam"/>
</dbReference>
<accession>A0A5N4E0X7</accession>
<protein>
    <submittedName>
        <fullName evidence="1">Dehydrogenase/reductase SDR family member 7</fullName>
    </submittedName>
</protein>
<gene>
    <name evidence="1" type="ORF">Cadr_000006047</name>
</gene>
<keyword evidence="2" id="KW-1185">Reference proteome</keyword>
<reference evidence="1 2" key="1">
    <citation type="journal article" date="2019" name="Mol. Ecol. Resour.">
        <title>Improving Illumina assemblies with Hi-C and long reads: an example with the North African dromedary.</title>
        <authorList>
            <person name="Elbers J.P."/>
            <person name="Rogers M.F."/>
            <person name="Perelman P.L."/>
            <person name="Proskuryakova A.A."/>
            <person name="Serdyukova N.A."/>
            <person name="Johnson W.E."/>
            <person name="Horin P."/>
            <person name="Corander J."/>
            <person name="Murphy D."/>
            <person name="Burger P.A."/>
        </authorList>
    </citation>
    <scope>NUCLEOTIDE SEQUENCE [LARGE SCALE GENOMIC DNA]</scope>
    <source>
        <strain evidence="1">Drom800</strain>
        <tissue evidence="1">Blood</tissue>
    </source>
</reference>
<dbReference type="EMBL" id="JWIN03000006">
    <property type="protein sequence ID" value="KAB1276930.1"/>
    <property type="molecule type" value="Genomic_DNA"/>
</dbReference>
<sequence length="374" mass="42279">MSWELLLWLLALGTLLALVVQLLRFLRADGDLTLLWAEWQGRRPEWELTDVVVWVTGASSGIGEELAYQLSKLGVSLVLSARRAHELERVKRRCLENGNLKGKDILVLPLDLADRSSHEEATKTVLQEFGKIDILVNNGGVSQRSLFMDTNVDVYKELIEINYLGTVSLTKCVLPHMIERKQGKIVIVSSLLGIISVPLSGGYCASKHALRVRLPKLNSDRTDLNVYMGDLAMTERGHWNWGFFSTLQMELDAYPGVTVSNICPGPVISNIVKNSLTGEVTKTLGSEADQSHKMATSRCVRLMLICMANDLKEVWIAEQPFLLMAYLWQYMPTWAWWLTNKLGKKRIENFKSGVASRCGYDMLIQKRNDRFQHL</sequence>
<dbReference type="SUPFAM" id="SSF51735">
    <property type="entry name" value="NAD(P)-binding Rossmann-fold domains"/>
    <property type="match status" value="1"/>
</dbReference>
<dbReference type="Gene3D" id="3.40.50.720">
    <property type="entry name" value="NAD(P)-binding Rossmann-like Domain"/>
    <property type="match status" value="1"/>
</dbReference>
<comment type="caution">
    <text evidence="1">The sequence shown here is derived from an EMBL/GenBank/DDBJ whole genome shotgun (WGS) entry which is preliminary data.</text>
</comment>
<dbReference type="CDD" id="cd05332">
    <property type="entry name" value="11beta-HSD1_like_SDR_c"/>
    <property type="match status" value="1"/>
</dbReference>
<evidence type="ECO:0000313" key="2">
    <source>
        <dbReference type="Proteomes" id="UP000299084"/>
    </source>
</evidence>
<name>A0A5N4E0X7_CAMDR</name>
<evidence type="ECO:0000313" key="1">
    <source>
        <dbReference type="EMBL" id="KAB1276930.1"/>
    </source>
</evidence>
<dbReference type="Proteomes" id="UP000299084">
    <property type="component" value="Unassembled WGS sequence"/>
</dbReference>
<organism evidence="1 2">
    <name type="scientific">Camelus dromedarius</name>
    <name type="common">Dromedary</name>
    <name type="synonym">Arabian camel</name>
    <dbReference type="NCBI Taxonomy" id="9838"/>
    <lineage>
        <taxon>Eukaryota</taxon>
        <taxon>Metazoa</taxon>
        <taxon>Chordata</taxon>
        <taxon>Craniata</taxon>
        <taxon>Vertebrata</taxon>
        <taxon>Euteleostomi</taxon>
        <taxon>Mammalia</taxon>
        <taxon>Eutheria</taxon>
        <taxon>Laurasiatheria</taxon>
        <taxon>Artiodactyla</taxon>
        <taxon>Tylopoda</taxon>
        <taxon>Camelidae</taxon>
        <taxon>Camelus</taxon>
    </lineage>
</organism>
<dbReference type="InterPro" id="IPR036291">
    <property type="entry name" value="NAD(P)-bd_dom_sf"/>
</dbReference>
<dbReference type="PANTHER" id="PTHR44269:SF1">
    <property type="entry name" value="DEHYDROGENASE_REDUCTASE SDR FAMILY MEMBER 7"/>
    <property type="match status" value="1"/>
</dbReference>
<dbReference type="PRINTS" id="PR00081">
    <property type="entry name" value="GDHRDH"/>
</dbReference>